<feature type="repeat" description="ANK" evidence="1">
    <location>
        <begin position="125"/>
        <end position="157"/>
    </location>
</feature>
<sequence>VSGNKSLMETPHNATRVLAYTLKDRDLGKLHKAASVGDVDKLIDLIICQKKDIDKVDRKHRTALHIACAMGHVEVVKFLAEVRADLNLCDGQNRTALMKAVQGQNERCVSVLLENHAEVHIADIDGNTALHLAAHSKSVSIARLLLTQDVNINALNNEGLSALSVAVRIDAKHADNIKKLPLIIATANEMHAMTQLLLGNLGWKMKNQNLILKSKKRQPLIVSRYSMRSPLFLSPTPPETRTEISWPS</sequence>
<organism evidence="2 3">
    <name type="scientific">Neogobius melanostomus</name>
    <name type="common">round goby</name>
    <dbReference type="NCBI Taxonomy" id="47308"/>
    <lineage>
        <taxon>Eukaryota</taxon>
        <taxon>Metazoa</taxon>
        <taxon>Chordata</taxon>
        <taxon>Craniata</taxon>
        <taxon>Vertebrata</taxon>
        <taxon>Euteleostomi</taxon>
        <taxon>Actinopterygii</taxon>
        <taxon>Neopterygii</taxon>
        <taxon>Teleostei</taxon>
        <taxon>Neoteleostei</taxon>
        <taxon>Acanthomorphata</taxon>
        <taxon>Gobiaria</taxon>
        <taxon>Gobiiformes</taxon>
        <taxon>Gobioidei</taxon>
        <taxon>Gobiidae</taxon>
        <taxon>Benthophilinae</taxon>
        <taxon>Neogobiini</taxon>
        <taxon>Neogobius</taxon>
    </lineage>
</organism>
<dbReference type="AlphaFoldDB" id="A0A8C6S7I2"/>
<keyword evidence="1" id="KW-0040">ANK repeat</keyword>
<evidence type="ECO:0000313" key="2">
    <source>
        <dbReference type="Ensembl" id="ENSNMLP00000001134.1"/>
    </source>
</evidence>
<keyword evidence="3" id="KW-1185">Reference proteome</keyword>
<name>A0A8C6S7I2_9GOBI</name>
<feature type="repeat" description="ANK" evidence="1">
    <location>
        <begin position="59"/>
        <end position="91"/>
    </location>
</feature>
<dbReference type="PANTHER" id="PTHR24147:SF53">
    <property type="entry name" value="ANKYRIN REPEAT DOMAIN 26"/>
    <property type="match status" value="1"/>
</dbReference>
<dbReference type="Proteomes" id="UP000694523">
    <property type="component" value="Unplaced"/>
</dbReference>
<dbReference type="Ensembl" id="ENSNMLT00000001316.1">
    <property type="protein sequence ID" value="ENSNMLP00000001134.1"/>
    <property type="gene ID" value="ENSNMLG00000000889.1"/>
</dbReference>
<evidence type="ECO:0000313" key="3">
    <source>
        <dbReference type="Proteomes" id="UP000694523"/>
    </source>
</evidence>
<dbReference type="InterPro" id="IPR036770">
    <property type="entry name" value="Ankyrin_rpt-contain_sf"/>
</dbReference>
<reference evidence="2" key="2">
    <citation type="submission" date="2025-09" db="UniProtKB">
        <authorList>
            <consortium name="Ensembl"/>
        </authorList>
    </citation>
    <scope>IDENTIFICATION</scope>
</reference>
<dbReference type="Gene3D" id="1.25.40.20">
    <property type="entry name" value="Ankyrin repeat-containing domain"/>
    <property type="match status" value="2"/>
</dbReference>
<evidence type="ECO:0000256" key="1">
    <source>
        <dbReference type="PROSITE-ProRule" id="PRU00023"/>
    </source>
</evidence>
<dbReference type="SMART" id="SM00248">
    <property type="entry name" value="ANK"/>
    <property type="match status" value="3"/>
</dbReference>
<dbReference type="PROSITE" id="PS50088">
    <property type="entry name" value="ANK_REPEAT"/>
    <property type="match status" value="2"/>
</dbReference>
<dbReference type="Pfam" id="PF12796">
    <property type="entry name" value="Ank_2"/>
    <property type="match status" value="1"/>
</dbReference>
<proteinExistence type="predicted"/>
<protein>
    <submittedName>
        <fullName evidence="2">Uncharacterized protein</fullName>
    </submittedName>
</protein>
<dbReference type="InterPro" id="IPR050657">
    <property type="entry name" value="Ankyrin_repeat_domain"/>
</dbReference>
<dbReference type="InterPro" id="IPR002110">
    <property type="entry name" value="Ankyrin_rpt"/>
</dbReference>
<reference evidence="2" key="1">
    <citation type="submission" date="2025-08" db="UniProtKB">
        <authorList>
            <consortium name="Ensembl"/>
        </authorList>
    </citation>
    <scope>IDENTIFICATION</scope>
</reference>
<accession>A0A8C6S7I2</accession>
<dbReference type="PANTHER" id="PTHR24147">
    <property type="entry name" value="ANKYRIN REPEAT DOMAIN 36-RELATED"/>
    <property type="match status" value="1"/>
</dbReference>
<dbReference type="Pfam" id="PF00023">
    <property type="entry name" value="Ank"/>
    <property type="match status" value="1"/>
</dbReference>
<dbReference type="PROSITE" id="PS50297">
    <property type="entry name" value="ANK_REP_REGION"/>
    <property type="match status" value="2"/>
</dbReference>
<dbReference type="SUPFAM" id="SSF48403">
    <property type="entry name" value="Ankyrin repeat"/>
    <property type="match status" value="1"/>
</dbReference>